<feature type="compositionally biased region" description="Low complexity" evidence="5">
    <location>
        <begin position="635"/>
        <end position="652"/>
    </location>
</feature>
<feature type="compositionally biased region" description="Low complexity" evidence="5">
    <location>
        <begin position="1096"/>
        <end position="1108"/>
    </location>
</feature>
<feature type="compositionally biased region" description="Polar residues" evidence="5">
    <location>
        <begin position="661"/>
        <end position="675"/>
    </location>
</feature>
<name>A0A3S1BM60_ELYCH</name>
<feature type="compositionally biased region" description="Acidic residues" evidence="5">
    <location>
        <begin position="1451"/>
        <end position="1467"/>
    </location>
</feature>
<feature type="region of interest" description="Disordered" evidence="5">
    <location>
        <begin position="176"/>
        <end position="251"/>
    </location>
</feature>
<feature type="compositionally biased region" description="Low complexity" evidence="5">
    <location>
        <begin position="795"/>
        <end position="830"/>
    </location>
</feature>
<evidence type="ECO:0000256" key="1">
    <source>
        <dbReference type="ARBA" id="ARBA00022723"/>
    </source>
</evidence>
<feature type="compositionally biased region" description="Polar residues" evidence="5">
    <location>
        <begin position="127"/>
        <end position="136"/>
    </location>
</feature>
<sequence length="1505" mass="163101">MSRRKQSRPRSVKVINDEEEDTDAIFEISKSPSNDDEEDDDSNNNNNNNKNESSSSNNNNDVTISSSNIISSANSQGSKVAGPLHPILSVAPPAVPSSQVNSSSRGEKRNLHGDHDLRLPHHVPGVSGQQVRSSVQHPHRPTQALIPPNFLLAPSSPSSSVTSPLFPSPYLPPPPHLIAHPFTPPHPPPRQPIPSSSSSLSPLLPPTTSPFDEMARRKKSPKSITPWRVRLPDRHQLEDSNSGTTSKPARCQICPVKPSAPLPVEGHEYFIDSDGTLTIKNGVCPRSLALMLFSWVFSNQSHYERLLGENLVKFLLNLKQIVEKHQYMCPTESPLQWTKAQNVLKEYVHSSSLQLLPSDFGSIHSSNPRKRLHPDDNMLRSSSAGQRLSDFYPTEVIDAAVDAKPTAGHIKEMRDRSNERPHIPDNFLVEPLPTPSPSPSHSPPPVHKSSQSARKDKKTPDPGMTLTPTGSDKDPRDGASECGSVGGTSSRVTSPAPSVSSVASSMSLAEAAKQMANTKRGSKILPIASGDGGTRYLCPICALELPNDHELTVHIRSHNTQNVGGQMTAPNSCKICGKTLSSQSSLDRHMLVHSGERPFRCKICDMSFTTNGNMHRHARIHEKNGTGTPKPPGRKPSASSSSQSTTSSSSKTGRSKKESGQSQADGLQRETTPAASSSVHSSLMSEFGGDHKLDLFKSQQDSSAILQYYSKSWQTFGMEVLAKRPRLSTGSPHALMAAAASHAPLAHLAREMAREPSPDLRAQHSIPCNMCPKKFTSQWSLDCHMESHPDSPSPKSTQCQDSSSPSPSTKSSGANSPSSSSKGKDASNSINCSSNNNNTLKFDNNSKQSFQSLDFASFTSKKFPLIAKAFCEEECEGKARAVRLPVFPCSQCQMEFPVEGARDLHEVSHLPEEYTVCPTCKCHFSSSSQLQLHMLKHVSDLHFNESRDADQPDCNAISQAHFLAQFGLAAKDIGALPSSILEGMLEIEQEQGKDIPPTGEDKSEVVPEVKAETVQLIKQENTEDHFESAAAAFDDRAKLEKNTENDEELYQAQPVILPSSSHRDKSLEKGKTSSSTSLKISSSLFGGRTAVKPATSRSPSPLSLSGSDLGHDSQEDSSMPPLFPCKHCGMVLSSPRALKYHQRSHHEAAQFRCQVCSYTSTDKSTLLRHMRTHSGERPYKCAVCEYSFTTKANCERHLSLPTSPSADEDKSLAHPYGSATSSPSPSTASNTCCPACHVDFFNFRGLEQHLQVSPSCRMGYLCLKCKVSFTSRKALISHMSNQHPSVAAQDYNRFTASLEKAGDGAMANDMQSANVSDSDHAVMTPPPAHSHTKLKRSIVSLSTPSLPQSHQKQLLQNLPANLLALLPPGLIESATLGNQLDSVGASLGSAFSIPSEDKAGLTLAVQENPDDQPLDFSSTGRSKPDSDLSGLAQTGRQNNKKSQSSCPSADNYEDDDEVVMPPEDVDAPIDLSMSKASRQQSMQQLPSPAMKALALAQAQIIPPNK</sequence>
<evidence type="ECO:0000256" key="4">
    <source>
        <dbReference type="PROSITE-ProRule" id="PRU00042"/>
    </source>
</evidence>
<dbReference type="GO" id="GO:0005634">
    <property type="term" value="C:nucleus"/>
    <property type="evidence" value="ECO:0007669"/>
    <property type="project" value="TreeGrafter"/>
</dbReference>
<feature type="compositionally biased region" description="Low complexity" evidence="5">
    <location>
        <begin position="43"/>
        <end position="75"/>
    </location>
</feature>
<feature type="compositionally biased region" description="Basic residues" evidence="5">
    <location>
        <begin position="1"/>
        <end position="11"/>
    </location>
</feature>
<keyword evidence="1" id="KW-0479">Metal-binding</keyword>
<dbReference type="InterPro" id="IPR052795">
    <property type="entry name" value="RREB1"/>
</dbReference>
<dbReference type="Gene3D" id="3.30.160.60">
    <property type="entry name" value="Classic Zinc Finger"/>
    <property type="match status" value="5"/>
</dbReference>
<evidence type="ECO:0000313" key="7">
    <source>
        <dbReference type="EMBL" id="RUS70329.1"/>
    </source>
</evidence>
<dbReference type="InterPro" id="IPR036236">
    <property type="entry name" value="Znf_C2H2_sf"/>
</dbReference>
<evidence type="ECO:0000256" key="3">
    <source>
        <dbReference type="ARBA" id="ARBA00022833"/>
    </source>
</evidence>
<dbReference type="Pfam" id="PF00096">
    <property type="entry name" value="zf-C2H2"/>
    <property type="match status" value="4"/>
</dbReference>
<feature type="region of interest" description="Disordered" evidence="5">
    <location>
        <begin position="1199"/>
        <end position="1228"/>
    </location>
</feature>
<feature type="domain" description="C2H2-type" evidence="6">
    <location>
        <begin position="766"/>
        <end position="793"/>
    </location>
</feature>
<dbReference type="FunFam" id="3.30.160.60:FF:000446">
    <property type="entry name" value="Zinc finger protein"/>
    <property type="match status" value="1"/>
</dbReference>
<dbReference type="Proteomes" id="UP000271974">
    <property type="component" value="Unassembled WGS sequence"/>
</dbReference>
<dbReference type="PROSITE" id="PS00028">
    <property type="entry name" value="ZINC_FINGER_C2H2_1"/>
    <property type="match status" value="7"/>
</dbReference>
<protein>
    <recommendedName>
        <fullName evidence="6">C2H2-type domain-containing protein</fullName>
    </recommendedName>
</protein>
<dbReference type="OrthoDB" id="3069995at2759"/>
<feature type="compositionally biased region" description="Low complexity" evidence="5">
    <location>
        <begin position="1072"/>
        <end position="1084"/>
    </location>
</feature>
<keyword evidence="2 4" id="KW-0863">Zinc-finger</keyword>
<dbReference type="GO" id="GO:0001228">
    <property type="term" value="F:DNA-binding transcription activator activity, RNA polymerase II-specific"/>
    <property type="evidence" value="ECO:0007669"/>
    <property type="project" value="TreeGrafter"/>
</dbReference>
<proteinExistence type="predicted"/>
<feature type="domain" description="C2H2-type" evidence="6">
    <location>
        <begin position="1260"/>
        <end position="1283"/>
    </location>
</feature>
<comment type="caution">
    <text evidence="7">The sequence shown here is derived from an EMBL/GenBank/DDBJ whole genome shotgun (WGS) entry which is preliminary data.</text>
</comment>
<dbReference type="PANTHER" id="PTHR46451:SF1">
    <property type="entry name" value="RAS-RESPONSIVE ELEMENT-BINDING PROTEIN 1"/>
    <property type="match status" value="1"/>
</dbReference>
<feature type="compositionally biased region" description="Low complexity" evidence="5">
    <location>
        <begin position="487"/>
        <end position="499"/>
    </location>
</feature>
<keyword evidence="8" id="KW-1185">Reference proteome</keyword>
<feature type="compositionally biased region" description="Basic and acidic residues" evidence="5">
    <location>
        <begin position="105"/>
        <end position="119"/>
    </location>
</feature>
<evidence type="ECO:0000259" key="6">
    <source>
        <dbReference type="PROSITE" id="PS50157"/>
    </source>
</evidence>
<feature type="domain" description="C2H2-type" evidence="6">
    <location>
        <begin position="571"/>
        <end position="598"/>
    </location>
</feature>
<dbReference type="FunFam" id="3.30.160.60:FF:001788">
    <property type="entry name" value="ras-responsive element-binding protein 1"/>
    <property type="match status" value="1"/>
</dbReference>
<accession>A0A3S1BM60</accession>
<dbReference type="PROSITE" id="PS50157">
    <property type="entry name" value="ZINC_FINGER_C2H2_2"/>
    <property type="match status" value="6"/>
</dbReference>
<dbReference type="SUPFAM" id="SSF57667">
    <property type="entry name" value="beta-beta-alpha zinc fingers"/>
    <property type="match status" value="4"/>
</dbReference>
<feature type="non-terminal residue" evidence="7">
    <location>
        <position position="1505"/>
    </location>
</feature>
<reference evidence="7 8" key="1">
    <citation type="submission" date="2019-01" db="EMBL/GenBank/DDBJ databases">
        <title>A draft genome assembly of the solar-powered sea slug Elysia chlorotica.</title>
        <authorList>
            <person name="Cai H."/>
            <person name="Li Q."/>
            <person name="Fang X."/>
            <person name="Li J."/>
            <person name="Curtis N.E."/>
            <person name="Altenburger A."/>
            <person name="Shibata T."/>
            <person name="Feng M."/>
            <person name="Maeda T."/>
            <person name="Schwartz J.A."/>
            <person name="Shigenobu S."/>
            <person name="Lundholm N."/>
            <person name="Nishiyama T."/>
            <person name="Yang H."/>
            <person name="Hasebe M."/>
            <person name="Li S."/>
            <person name="Pierce S.K."/>
            <person name="Wang J."/>
        </authorList>
    </citation>
    <scope>NUCLEOTIDE SEQUENCE [LARGE SCALE GENOMIC DNA]</scope>
    <source>
        <strain evidence="7">EC2010</strain>
        <tissue evidence="7">Whole organism of an adult</tissue>
    </source>
</reference>
<feature type="region of interest" description="Disordered" evidence="5">
    <location>
        <begin position="1042"/>
        <end position="1117"/>
    </location>
</feature>
<feature type="compositionally biased region" description="Low complexity" evidence="5">
    <location>
        <begin position="1218"/>
        <end position="1228"/>
    </location>
</feature>
<dbReference type="Pfam" id="PF13909">
    <property type="entry name" value="zf-H2C2_5"/>
    <property type="match status" value="1"/>
</dbReference>
<feature type="compositionally biased region" description="Low complexity" evidence="5">
    <location>
        <begin position="193"/>
        <end position="202"/>
    </location>
</feature>
<keyword evidence="3" id="KW-0862">Zinc</keyword>
<feature type="region of interest" description="Disordered" evidence="5">
    <location>
        <begin position="1408"/>
        <end position="1468"/>
    </location>
</feature>
<feature type="region of interest" description="Disordered" evidence="5">
    <location>
        <begin position="621"/>
        <end position="684"/>
    </location>
</feature>
<dbReference type="SMART" id="SM00355">
    <property type="entry name" value="ZnF_C2H2"/>
    <property type="match status" value="11"/>
</dbReference>
<feature type="domain" description="C2H2-type" evidence="6">
    <location>
        <begin position="1123"/>
        <end position="1145"/>
    </location>
</feature>
<gene>
    <name evidence="7" type="ORF">EGW08_021909</name>
</gene>
<feature type="compositionally biased region" description="Pro residues" evidence="5">
    <location>
        <begin position="432"/>
        <end position="446"/>
    </location>
</feature>
<dbReference type="EMBL" id="RQTK01001436">
    <property type="protein sequence ID" value="RUS70329.1"/>
    <property type="molecule type" value="Genomic_DNA"/>
</dbReference>
<evidence type="ECO:0000313" key="8">
    <source>
        <dbReference type="Proteomes" id="UP000271974"/>
    </source>
</evidence>
<feature type="region of interest" description="Disordered" evidence="5">
    <location>
        <begin position="784"/>
        <end position="830"/>
    </location>
</feature>
<feature type="compositionally biased region" description="Basic and acidic residues" evidence="5">
    <location>
        <begin position="1061"/>
        <end position="1071"/>
    </location>
</feature>
<feature type="domain" description="C2H2-type" evidence="6">
    <location>
        <begin position="1151"/>
        <end position="1178"/>
    </location>
</feature>
<feature type="domain" description="C2H2-type" evidence="6">
    <location>
        <begin position="599"/>
        <end position="626"/>
    </location>
</feature>
<feature type="region of interest" description="Disordered" evidence="5">
    <location>
        <begin position="1"/>
        <end position="151"/>
    </location>
</feature>
<feature type="compositionally biased region" description="Basic and acidic residues" evidence="5">
    <location>
        <begin position="412"/>
        <end position="423"/>
    </location>
</feature>
<dbReference type="InterPro" id="IPR013087">
    <property type="entry name" value="Znf_C2H2_type"/>
</dbReference>
<dbReference type="PANTHER" id="PTHR46451">
    <property type="entry name" value="RAS-RESPONSIVE ELEMENT-BINDING PROTEIN 1"/>
    <property type="match status" value="1"/>
</dbReference>
<dbReference type="FunFam" id="3.30.160.60:FF:000682">
    <property type="entry name" value="ras-responsive element-binding protein 1 isoform X1"/>
    <property type="match status" value="1"/>
</dbReference>
<dbReference type="GO" id="GO:0008270">
    <property type="term" value="F:zinc ion binding"/>
    <property type="evidence" value="ECO:0007669"/>
    <property type="project" value="UniProtKB-KW"/>
</dbReference>
<feature type="region of interest" description="Disordered" evidence="5">
    <location>
        <begin position="412"/>
        <end position="499"/>
    </location>
</feature>
<dbReference type="STRING" id="188477.A0A3S1BM60"/>
<evidence type="ECO:0000256" key="5">
    <source>
        <dbReference type="SAM" id="MobiDB-lite"/>
    </source>
</evidence>
<dbReference type="GO" id="GO:0000978">
    <property type="term" value="F:RNA polymerase II cis-regulatory region sequence-specific DNA binding"/>
    <property type="evidence" value="ECO:0007669"/>
    <property type="project" value="TreeGrafter"/>
</dbReference>
<feature type="compositionally biased region" description="Pro residues" evidence="5">
    <location>
        <begin position="176"/>
        <end position="192"/>
    </location>
</feature>
<feature type="compositionally biased region" description="Polar residues" evidence="5">
    <location>
        <begin position="1431"/>
        <end position="1448"/>
    </location>
</feature>
<organism evidence="7 8">
    <name type="scientific">Elysia chlorotica</name>
    <name type="common">Eastern emerald elysia</name>
    <name type="synonym">Sea slug</name>
    <dbReference type="NCBI Taxonomy" id="188477"/>
    <lineage>
        <taxon>Eukaryota</taxon>
        <taxon>Metazoa</taxon>
        <taxon>Spiralia</taxon>
        <taxon>Lophotrochozoa</taxon>
        <taxon>Mollusca</taxon>
        <taxon>Gastropoda</taxon>
        <taxon>Heterobranchia</taxon>
        <taxon>Euthyneura</taxon>
        <taxon>Panpulmonata</taxon>
        <taxon>Sacoglossa</taxon>
        <taxon>Placobranchoidea</taxon>
        <taxon>Plakobranchidae</taxon>
        <taxon>Elysia</taxon>
    </lineage>
</organism>
<evidence type="ECO:0000256" key="2">
    <source>
        <dbReference type="ARBA" id="ARBA00022771"/>
    </source>
</evidence>